<evidence type="ECO:0000259" key="8">
    <source>
        <dbReference type="SMART" id="SM00829"/>
    </source>
</evidence>
<feature type="domain" description="Enoyl reductase (ER)" evidence="8">
    <location>
        <begin position="35"/>
        <end position="401"/>
    </location>
</feature>
<protein>
    <submittedName>
        <fullName evidence="9">Crotonyl-CoA carboxylase/reductase</fullName>
        <ecNumber evidence="9">1.3.1.85</ecNumber>
    </submittedName>
</protein>
<dbReference type="InterPro" id="IPR010085">
    <property type="entry name" value="Crot_CoA_red"/>
</dbReference>
<dbReference type="PANTHER" id="PTHR44154:SF1">
    <property type="entry name" value="QUINONE OXIDOREDUCTASE"/>
    <property type="match status" value="1"/>
</dbReference>
<dbReference type="GO" id="GO:0003723">
    <property type="term" value="F:RNA binding"/>
    <property type="evidence" value="ECO:0007669"/>
    <property type="project" value="UniProtKB-KW"/>
</dbReference>
<dbReference type="SMART" id="SM00829">
    <property type="entry name" value="PKS_ER"/>
    <property type="match status" value="1"/>
</dbReference>
<dbReference type="InterPro" id="IPR013154">
    <property type="entry name" value="ADH-like_N"/>
</dbReference>
<accession>A0A9X3AI90</accession>
<dbReference type="GO" id="GO:0008270">
    <property type="term" value="F:zinc ion binding"/>
    <property type="evidence" value="ECO:0007669"/>
    <property type="project" value="InterPro"/>
</dbReference>
<dbReference type="RefSeq" id="WP_259625839.1">
    <property type="nucleotide sequence ID" value="NZ_JANYMP010000013.1"/>
</dbReference>
<keyword evidence="10" id="KW-1185">Reference proteome</keyword>
<dbReference type="NCBIfam" id="TIGR01751">
    <property type="entry name" value="crot-CoA-red"/>
    <property type="match status" value="1"/>
</dbReference>
<keyword evidence="5" id="KW-0694">RNA-binding</keyword>
<dbReference type="InterPro" id="IPR013149">
    <property type="entry name" value="ADH-like_C"/>
</dbReference>
<dbReference type="SUPFAM" id="SSF51735">
    <property type="entry name" value="NAD(P)-binding Rossmann-fold domains"/>
    <property type="match status" value="1"/>
</dbReference>
<sequence length="433" mass="46695">MAKRWYEVGEVPPLGVVPEQMYASVIRRDRYGPPKDAFRVERVDVPPVGPGQVLVLVMAAGINYNNVWAALGSPLDVIAARGKRGDPTDFHIGGSEGAGVVWAVGRDVRGVAVGAEVVLAGCQWDETAGDIRLGADPMTSSSQAVWGYENNYGSFAQFTVVDEYQCHPKPPRLTWEEAACFMLTGATAYRQLRGWPPHVVRPGDPVLIWGGSGGLGSMAIQVVRSFGGIPVAVVSDDSRAEHCVGLGAAGVIDRREFEHWGRLPDVADGAAMARWTSGARAFGRRFWEVLGERRSPRIVLEHAGQDTIPTSMYVCDTAGMVVICGGTSGYNGDVDLRHLWMRQKRLQGSHYANTRECREVTALVADGRLDPCLSWCGDLDEVGFAHQLMRDNAHPPGNMAVLVNAPAKGLRSLGSSTGSTRAVPSTHDPVEEP</sequence>
<reference evidence="9" key="1">
    <citation type="submission" date="2022-08" db="EMBL/GenBank/DDBJ databases">
        <authorList>
            <person name="Tistechok S."/>
            <person name="Samborskyy M."/>
            <person name="Roman I."/>
        </authorList>
    </citation>
    <scope>NUCLEOTIDE SEQUENCE</scope>
    <source>
        <strain evidence="9">DSM 103496</strain>
    </source>
</reference>
<dbReference type="InterPro" id="IPR011032">
    <property type="entry name" value="GroES-like_sf"/>
</dbReference>
<comment type="subcellular location">
    <subcellularLocation>
        <location evidence="1">Cytoplasm</location>
    </subcellularLocation>
</comment>
<evidence type="ECO:0000256" key="4">
    <source>
        <dbReference type="ARBA" id="ARBA00022857"/>
    </source>
</evidence>
<proteinExistence type="predicted"/>
<feature type="region of interest" description="Disordered" evidence="7">
    <location>
        <begin position="411"/>
        <end position="433"/>
    </location>
</feature>
<evidence type="ECO:0000256" key="5">
    <source>
        <dbReference type="ARBA" id="ARBA00022884"/>
    </source>
</evidence>
<dbReference type="GO" id="GO:0005737">
    <property type="term" value="C:cytoplasm"/>
    <property type="evidence" value="ECO:0007669"/>
    <property type="project" value="UniProtKB-SubCell"/>
</dbReference>
<dbReference type="PROSITE" id="PS01162">
    <property type="entry name" value="QOR_ZETA_CRYSTAL"/>
    <property type="match status" value="1"/>
</dbReference>
<keyword evidence="3" id="KW-0963">Cytoplasm</keyword>
<dbReference type="Pfam" id="PF00107">
    <property type="entry name" value="ADH_zinc_N"/>
    <property type="match status" value="1"/>
</dbReference>
<dbReference type="InterPro" id="IPR020843">
    <property type="entry name" value="ER"/>
</dbReference>
<dbReference type="InterPro" id="IPR036291">
    <property type="entry name" value="NAD(P)-bd_dom_sf"/>
</dbReference>
<dbReference type="Gene3D" id="3.90.180.10">
    <property type="entry name" value="Medium-chain alcohol dehydrogenases, catalytic domain"/>
    <property type="match status" value="2"/>
</dbReference>
<evidence type="ECO:0000256" key="3">
    <source>
        <dbReference type="ARBA" id="ARBA00022490"/>
    </source>
</evidence>
<dbReference type="InterPro" id="IPR002364">
    <property type="entry name" value="Quin_OxRdtase/zeta-crystal_CS"/>
</dbReference>
<dbReference type="AlphaFoldDB" id="A0A9X3AI90"/>
<organism evidence="9 10">
    <name type="scientific">Umezawaea endophytica</name>
    <dbReference type="NCBI Taxonomy" id="1654476"/>
    <lineage>
        <taxon>Bacteria</taxon>
        <taxon>Bacillati</taxon>
        <taxon>Actinomycetota</taxon>
        <taxon>Actinomycetes</taxon>
        <taxon>Pseudonocardiales</taxon>
        <taxon>Pseudonocardiaceae</taxon>
        <taxon>Umezawaea</taxon>
    </lineage>
</organism>
<name>A0A9X3AI90_9PSEU</name>
<keyword evidence="9" id="KW-0560">Oxidoreductase</keyword>
<dbReference type="Pfam" id="PF08240">
    <property type="entry name" value="ADH_N"/>
    <property type="match status" value="1"/>
</dbReference>
<comment type="subunit">
    <text evidence="2">Homotetramer.</text>
</comment>
<comment type="caution">
    <text evidence="9">The sequence shown here is derived from an EMBL/GenBank/DDBJ whole genome shotgun (WGS) entry which is preliminary data.</text>
</comment>
<evidence type="ECO:0000256" key="1">
    <source>
        <dbReference type="ARBA" id="ARBA00004496"/>
    </source>
</evidence>
<feature type="compositionally biased region" description="Low complexity" evidence="7">
    <location>
        <begin position="411"/>
        <end position="421"/>
    </location>
</feature>
<keyword evidence="4" id="KW-0521">NADP</keyword>
<evidence type="ECO:0000256" key="7">
    <source>
        <dbReference type="SAM" id="MobiDB-lite"/>
    </source>
</evidence>
<gene>
    <name evidence="9" type="primary">ccrA</name>
    <name evidence="9" type="ORF">NZH93_26115</name>
</gene>
<dbReference type="EMBL" id="JANYMP010000013">
    <property type="protein sequence ID" value="MCS7480345.1"/>
    <property type="molecule type" value="Genomic_DNA"/>
</dbReference>
<dbReference type="GO" id="GO:0043880">
    <property type="term" value="F:crotonyl-CoA reductase activity"/>
    <property type="evidence" value="ECO:0007669"/>
    <property type="project" value="InterPro"/>
</dbReference>
<dbReference type="PANTHER" id="PTHR44154">
    <property type="entry name" value="QUINONE OXIDOREDUCTASE"/>
    <property type="match status" value="1"/>
</dbReference>
<dbReference type="EC" id="1.3.1.85" evidence="9"/>
<evidence type="ECO:0000313" key="10">
    <source>
        <dbReference type="Proteomes" id="UP001141259"/>
    </source>
</evidence>
<dbReference type="SUPFAM" id="SSF50129">
    <property type="entry name" value="GroES-like"/>
    <property type="match status" value="1"/>
</dbReference>
<keyword evidence="6" id="KW-0007">Acetylation</keyword>
<dbReference type="InterPro" id="IPR051603">
    <property type="entry name" value="Zinc-ADH_QOR/CCCR"/>
</dbReference>
<evidence type="ECO:0000313" key="9">
    <source>
        <dbReference type="EMBL" id="MCS7480345.1"/>
    </source>
</evidence>
<evidence type="ECO:0000256" key="6">
    <source>
        <dbReference type="ARBA" id="ARBA00022990"/>
    </source>
</evidence>
<dbReference type="Proteomes" id="UP001141259">
    <property type="component" value="Unassembled WGS sequence"/>
</dbReference>
<evidence type="ECO:0000256" key="2">
    <source>
        <dbReference type="ARBA" id="ARBA00011881"/>
    </source>
</evidence>
<dbReference type="Gene3D" id="3.40.50.720">
    <property type="entry name" value="NAD(P)-binding Rossmann-like Domain"/>
    <property type="match status" value="1"/>
</dbReference>